<dbReference type="InterPro" id="IPR006501">
    <property type="entry name" value="Pectinesterase_inhib_dom"/>
</dbReference>
<dbReference type="Gene3D" id="1.20.140.40">
    <property type="entry name" value="Invertase/pectin methylesterase inhibitor family protein"/>
    <property type="match status" value="1"/>
</dbReference>
<dbReference type="FunFam" id="1.20.140.40:FF:000006">
    <property type="entry name" value="Pectinesterase inhibitor 3"/>
    <property type="match status" value="1"/>
</dbReference>
<evidence type="ECO:0000256" key="5">
    <source>
        <dbReference type="ARBA" id="ARBA00038471"/>
    </source>
</evidence>
<dbReference type="PANTHER" id="PTHR31080">
    <property type="entry name" value="PECTINESTERASE INHIBITOR-LIKE"/>
    <property type="match status" value="1"/>
</dbReference>
<feature type="domain" description="Pectinesterase inhibitor" evidence="6">
    <location>
        <begin position="19"/>
        <end position="177"/>
    </location>
</feature>
<keyword evidence="8" id="KW-1185">Reference proteome</keyword>
<keyword evidence="2" id="KW-0964">Secreted</keyword>
<reference evidence="7" key="2">
    <citation type="submission" date="2023-06" db="EMBL/GenBank/DDBJ databases">
        <authorList>
            <person name="Ma L."/>
            <person name="Liu K.-W."/>
            <person name="Li Z."/>
            <person name="Hsiao Y.-Y."/>
            <person name="Qi Y."/>
            <person name="Fu T."/>
            <person name="Tang G."/>
            <person name="Zhang D."/>
            <person name="Sun W.-H."/>
            <person name="Liu D.-K."/>
            <person name="Li Y."/>
            <person name="Chen G.-Z."/>
            <person name="Liu X.-D."/>
            <person name="Liao X.-Y."/>
            <person name="Jiang Y.-T."/>
            <person name="Yu X."/>
            <person name="Hao Y."/>
            <person name="Huang J."/>
            <person name="Zhao X.-W."/>
            <person name="Ke S."/>
            <person name="Chen Y.-Y."/>
            <person name="Wu W.-L."/>
            <person name="Hsu J.-L."/>
            <person name="Lin Y.-F."/>
            <person name="Huang M.-D."/>
            <person name="Li C.-Y."/>
            <person name="Huang L."/>
            <person name="Wang Z.-W."/>
            <person name="Zhao X."/>
            <person name="Zhong W.-Y."/>
            <person name="Peng D.-H."/>
            <person name="Ahmad S."/>
            <person name="Lan S."/>
            <person name="Zhang J.-S."/>
            <person name="Tsai W.-C."/>
            <person name="Van De Peer Y."/>
            <person name="Liu Z.-J."/>
        </authorList>
    </citation>
    <scope>NUCLEOTIDE SEQUENCE</scope>
    <source>
        <strain evidence="7">CP</strain>
        <tissue evidence="7">Leaves</tissue>
    </source>
</reference>
<dbReference type="CDD" id="cd15798">
    <property type="entry name" value="PMEI-like_3"/>
    <property type="match status" value="1"/>
</dbReference>
<evidence type="ECO:0000259" key="6">
    <source>
        <dbReference type="SMART" id="SM00856"/>
    </source>
</evidence>
<evidence type="ECO:0000256" key="4">
    <source>
        <dbReference type="ARBA" id="ARBA00023157"/>
    </source>
</evidence>
<evidence type="ECO:0000313" key="7">
    <source>
        <dbReference type="EMBL" id="KAK1327136.1"/>
    </source>
</evidence>
<accession>A0AAV9FN46</accession>
<dbReference type="GO" id="GO:0004857">
    <property type="term" value="F:enzyme inhibitor activity"/>
    <property type="evidence" value="ECO:0007669"/>
    <property type="project" value="InterPro"/>
</dbReference>
<evidence type="ECO:0000256" key="1">
    <source>
        <dbReference type="ARBA" id="ARBA00004239"/>
    </source>
</evidence>
<dbReference type="SUPFAM" id="SSF101148">
    <property type="entry name" value="Plant invertase/pectin methylesterase inhibitor"/>
    <property type="match status" value="1"/>
</dbReference>
<dbReference type="Pfam" id="PF04043">
    <property type="entry name" value="PMEI"/>
    <property type="match status" value="1"/>
</dbReference>
<evidence type="ECO:0000256" key="2">
    <source>
        <dbReference type="ARBA" id="ARBA00022525"/>
    </source>
</evidence>
<dbReference type="NCBIfam" id="TIGR01614">
    <property type="entry name" value="PME_inhib"/>
    <property type="match status" value="1"/>
</dbReference>
<evidence type="ECO:0000313" key="8">
    <source>
        <dbReference type="Proteomes" id="UP001180020"/>
    </source>
</evidence>
<proteinExistence type="inferred from homology"/>
<dbReference type="EMBL" id="JAUJYO010000001">
    <property type="protein sequence ID" value="KAK1327136.1"/>
    <property type="molecule type" value="Genomic_DNA"/>
</dbReference>
<keyword evidence="4" id="KW-1015">Disulfide bond</keyword>
<gene>
    <name evidence="7" type="ORF">QJS10_CPA01g02695</name>
</gene>
<dbReference type="InterPro" id="IPR035513">
    <property type="entry name" value="Invertase/methylesterase_inhib"/>
</dbReference>
<comment type="similarity">
    <text evidence="5">Belongs to the PMEI family.</text>
</comment>
<organism evidence="7 8">
    <name type="scientific">Acorus calamus</name>
    <name type="common">Sweet flag</name>
    <dbReference type="NCBI Taxonomy" id="4465"/>
    <lineage>
        <taxon>Eukaryota</taxon>
        <taxon>Viridiplantae</taxon>
        <taxon>Streptophyta</taxon>
        <taxon>Embryophyta</taxon>
        <taxon>Tracheophyta</taxon>
        <taxon>Spermatophyta</taxon>
        <taxon>Magnoliopsida</taxon>
        <taxon>Liliopsida</taxon>
        <taxon>Acoraceae</taxon>
        <taxon>Acorus</taxon>
    </lineage>
</organism>
<keyword evidence="3" id="KW-0732">Signal</keyword>
<evidence type="ECO:0000256" key="3">
    <source>
        <dbReference type="ARBA" id="ARBA00022729"/>
    </source>
</evidence>
<dbReference type="AlphaFoldDB" id="A0AAV9FN46"/>
<sequence length="190" mass="20261">METTMFWEAIRTNPQGGKKNTDFIKNSCTQTTYPQLCFDTLSTYANTIQTRPEMLAQAALNVTLDSARSASAAVSGAGGGRLMSPREAAAISDCVESVGDSVDELRQSVAEMEGPVGQDFYIKVGDVQTWVSAALTEEDTCMDGLDEGGFVGGEEKVVVVRDRVLRLARLTSNALALVNGLAPVQAYKGP</sequence>
<protein>
    <recommendedName>
        <fullName evidence="6">Pectinesterase inhibitor domain-containing protein</fullName>
    </recommendedName>
</protein>
<reference evidence="7" key="1">
    <citation type="journal article" date="2023" name="Nat. Commun.">
        <title>Diploid and tetraploid genomes of Acorus and the evolution of monocots.</title>
        <authorList>
            <person name="Ma L."/>
            <person name="Liu K.W."/>
            <person name="Li Z."/>
            <person name="Hsiao Y.Y."/>
            <person name="Qi Y."/>
            <person name="Fu T."/>
            <person name="Tang G.D."/>
            <person name="Zhang D."/>
            <person name="Sun W.H."/>
            <person name="Liu D.K."/>
            <person name="Li Y."/>
            <person name="Chen G.Z."/>
            <person name="Liu X.D."/>
            <person name="Liao X.Y."/>
            <person name="Jiang Y.T."/>
            <person name="Yu X."/>
            <person name="Hao Y."/>
            <person name="Huang J."/>
            <person name="Zhao X.W."/>
            <person name="Ke S."/>
            <person name="Chen Y.Y."/>
            <person name="Wu W.L."/>
            <person name="Hsu J.L."/>
            <person name="Lin Y.F."/>
            <person name="Huang M.D."/>
            <person name="Li C.Y."/>
            <person name="Huang L."/>
            <person name="Wang Z.W."/>
            <person name="Zhao X."/>
            <person name="Zhong W.Y."/>
            <person name="Peng D.H."/>
            <person name="Ahmad S."/>
            <person name="Lan S."/>
            <person name="Zhang J.S."/>
            <person name="Tsai W.C."/>
            <person name="Van de Peer Y."/>
            <person name="Liu Z.J."/>
        </authorList>
    </citation>
    <scope>NUCLEOTIDE SEQUENCE</scope>
    <source>
        <strain evidence="7">CP</strain>
    </source>
</reference>
<name>A0AAV9FN46_ACOCL</name>
<dbReference type="SMART" id="SM00856">
    <property type="entry name" value="PMEI"/>
    <property type="match status" value="1"/>
</dbReference>
<dbReference type="Proteomes" id="UP001180020">
    <property type="component" value="Unassembled WGS sequence"/>
</dbReference>
<dbReference type="InterPro" id="IPR051955">
    <property type="entry name" value="PME_Inhibitor"/>
</dbReference>
<comment type="subcellular location">
    <subcellularLocation>
        <location evidence="1">Secreted</location>
        <location evidence="1">Extracellular space</location>
    </subcellularLocation>
</comment>
<dbReference type="PANTHER" id="PTHR31080:SF161">
    <property type="entry name" value="OS10G0508700 PROTEIN"/>
    <property type="match status" value="1"/>
</dbReference>
<dbReference type="GO" id="GO:0005576">
    <property type="term" value="C:extracellular region"/>
    <property type="evidence" value="ECO:0007669"/>
    <property type="project" value="UniProtKB-SubCell"/>
</dbReference>
<comment type="caution">
    <text evidence="7">The sequence shown here is derived from an EMBL/GenBank/DDBJ whole genome shotgun (WGS) entry which is preliminary data.</text>
</comment>